<keyword evidence="4" id="KW-1185">Reference proteome</keyword>
<dbReference type="Proteomes" id="UP000198211">
    <property type="component" value="Unassembled WGS sequence"/>
</dbReference>
<feature type="region of interest" description="Disordered" evidence="2">
    <location>
        <begin position="344"/>
        <end position="401"/>
    </location>
</feature>
<feature type="coiled-coil region" evidence="1">
    <location>
        <begin position="283"/>
        <end position="310"/>
    </location>
</feature>
<proteinExistence type="predicted"/>
<reference evidence="4" key="1">
    <citation type="submission" date="2017-03" db="EMBL/GenBank/DDBJ databases">
        <title>Phytopthora megakarya and P. palmivora, two closely related causual agents of cacao black pod achieved similar genome size and gene model numbers by different mechanisms.</title>
        <authorList>
            <person name="Ali S."/>
            <person name="Shao J."/>
            <person name="Larry D.J."/>
            <person name="Kronmiller B."/>
            <person name="Shen D."/>
            <person name="Strem M.D."/>
            <person name="Melnick R.L."/>
            <person name="Guiltinan M.J."/>
            <person name="Tyler B.M."/>
            <person name="Meinhardt L.W."/>
            <person name="Bailey B.A."/>
        </authorList>
    </citation>
    <scope>NUCLEOTIDE SEQUENCE [LARGE SCALE GENOMIC DNA]</scope>
    <source>
        <strain evidence="4">zdho120</strain>
    </source>
</reference>
<evidence type="ECO:0000313" key="4">
    <source>
        <dbReference type="Proteomes" id="UP000198211"/>
    </source>
</evidence>
<sequence>MAPNCNKVTPANLGKIAFSAHTDAGPHLRQLPSSSDESDGPAPDTTNKGKLPGEESSSGESDAEDDTLKNVPRVTKSPAVKKPSSKRASRTLNMSEMKRMRDDLEENQAKKGKRTGPMSMTFSPASTTTLAFARTGEARLVGIPATREHLKSDAFVQDGYGGLEALIQMESLGLRELASLADYVVEGEDSYDYILTPRETPLLDGEFDEVVKSVQFQREIASVLTEFIPDEFSQRVFGTGSVLRKVTSETITLSRQLAVANQTTQDRIQKIDEDHDFRAGKHRADLQKYLAEARANLHGLQAQNFSLQAQLQAVNAQSDASQRPRMDVDGTMNFLDTNSQLSLQDGDEEQKESDRPQDLPLGSFLDLTRDFESDPSKSSGKRKRSSKSPWKTNKHSQSGTPMNILLDGYVTLVRLVVLMGTSCLEPSMLRVRC</sequence>
<gene>
    <name evidence="3" type="ORF">PHMEG_00026285</name>
</gene>
<protein>
    <submittedName>
        <fullName evidence="3">Uncharacterized protein</fullName>
    </submittedName>
</protein>
<evidence type="ECO:0000256" key="1">
    <source>
        <dbReference type="SAM" id="Coils"/>
    </source>
</evidence>
<comment type="caution">
    <text evidence="3">The sequence shown here is derived from an EMBL/GenBank/DDBJ whole genome shotgun (WGS) entry which is preliminary data.</text>
</comment>
<dbReference type="AlphaFoldDB" id="A0A225V9Y8"/>
<organism evidence="3 4">
    <name type="scientific">Phytophthora megakarya</name>
    <dbReference type="NCBI Taxonomy" id="4795"/>
    <lineage>
        <taxon>Eukaryota</taxon>
        <taxon>Sar</taxon>
        <taxon>Stramenopiles</taxon>
        <taxon>Oomycota</taxon>
        <taxon>Peronosporomycetes</taxon>
        <taxon>Peronosporales</taxon>
        <taxon>Peronosporaceae</taxon>
        <taxon>Phytophthora</taxon>
    </lineage>
</organism>
<feature type="region of interest" description="Disordered" evidence="2">
    <location>
        <begin position="19"/>
        <end position="123"/>
    </location>
</feature>
<keyword evidence="1" id="KW-0175">Coiled coil</keyword>
<name>A0A225V9Y8_9STRA</name>
<evidence type="ECO:0000256" key="2">
    <source>
        <dbReference type="SAM" id="MobiDB-lite"/>
    </source>
</evidence>
<feature type="compositionally biased region" description="Polar residues" evidence="2">
    <location>
        <begin position="389"/>
        <end position="401"/>
    </location>
</feature>
<dbReference type="EMBL" id="NBNE01006329">
    <property type="protein sequence ID" value="OWZ02195.1"/>
    <property type="molecule type" value="Genomic_DNA"/>
</dbReference>
<evidence type="ECO:0000313" key="3">
    <source>
        <dbReference type="EMBL" id="OWZ02195.1"/>
    </source>
</evidence>
<accession>A0A225V9Y8</accession>